<organism evidence="12 13">
    <name type="scientific">Fibroporia radiculosa</name>
    <dbReference type="NCBI Taxonomy" id="599839"/>
    <lineage>
        <taxon>Eukaryota</taxon>
        <taxon>Fungi</taxon>
        <taxon>Dikarya</taxon>
        <taxon>Basidiomycota</taxon>
        <taxon>Agaricomycotina</taxon>
        <taxon>Agaricomycetes</taxon>
        <taxon>Polyporales</taxon>
        <taxon>Fibroporiaceae</taxon>
        <taxon>Fibroporia</taxon>
    </lineage>
</organism>
<reference evidence="12 13" key="1">
    <citation type="journal article" date="2012" name="Appl. Environ. Microbiol.">
        <title>Short-read sequencing for genomic analysis of the brown rot fungus Fibroporia radiculosa.</title>
        <authorList>
            <person name="Tang J.D."/>
            <person name="Perkins A.D."/>
            <person name="Sonstegard T.S."/>
            <person name="Schroeder S.G."/>
            <person name="Burgess S.C."/>
            <person name="Diehl S.V."/>
        </authorList>
    </citation>
    <scope>NUCLEOTIDE SEQUENCE [LARGE SCALE GENOMIC DNA]</scope>
    <source>
        <strain evidence="12 13">TFFH 294</strain>
    </source>
</reference>
<evidence type="ECO:0000256" key="9">
    <source>
        <dbReference type="ARBA" id="ARBA00023204"/>
    </source>
</evidence>
<sequence>MHRWLNVAVPPTGDLSALHRWRTPSTNALAPTSVQLLVWNIDYASPHPYTRLLRILSYLEQIAKFRSGSPSPCCILLQEVAMHVFPSLLAHQWVRTNFLVVPSGPDRWPPGTTYGNVTLVSKAVPFLSAQLLVFGNSTMGRSALFVDIALRDPRSARHLTLRLANTHLESLPDLAPARYEQLSAIAHKLREPGLYGGVVAGDMNTLRPSDEIMHTRAGLLDAYKDDPRDRESFTWGFQPPSHYPPGRLDRIYYTPGKAVSDGYPLYVYEPEVMGINLKTEYRTWASDHRGLISRVRFSPVAPREVGLCRLL</sequence>
<dbReference type="AlphaFoldDB" id="J4G5J9"/>
<dbReference type="InterPro" id="IPR005135">
    <property type="entry name" value="Endo/exonuclease/phosphatase"/>
</dbReference>
<evidence type="ECO:0000256" key="5">
    <source>
        <dbReference type="ARBA" id="ARBA00022723"/>
    </source>
</evidence>
<keyword evidence="8" id="KW-0460">Magnesium</keyword>
<dbReference type="STRING" id="599839.J4G5J9"/>
<evidence type="ECO:0000313" key="12">
    <source>
        <dbReference type="EMBL" id="CCM01403.1"/>
    </source>
</evidence>
<evidence type="ECO:0000259" key="11">
    <source>
        <dbReference type="Pfam" id="PF03372"/>
    </source>
</evidence>
<dbReference type="HOGENOM" id="CLU_042307_0_0_1"/>
<evidence type="ECO:0000256" key="2">
    <source>
        <dbReference type="ARBA" id="ARBA00001946"/>
    </source>
</evidence>
<dbReference type="Proteomes" id="UP000006352">
    <property type="component" value="Unassembled WGS sequence"/>
</dbReference>
<comment type="cofactor">
    <cofactor evidence="2">
        <name>Mg(2+)</name>
        <dbReference type="ChEBI" id="CHEBI:18420"/>
    </cofactor>
</comment>
<dbReference type="GO" id="GO:0005737">
    <property type="term" value="C:cytoplasm"/>
    <property type="evidence" value="ECO:0007669"/>
    <property type="project" value="TreeGrafter"/>
</dbReference>
<comment type="cofactor">
    <cofactor evidence="1">
        <name>Mn(2+)</name>
        <dbReference type="ChEBI" id="CHEBI:29035"/>
    </cofactor>
</comment>
<keyword evidence="4" id="KW-0540">Nuclease</keyword>
<comment type="subcellular location">
    <subcellularLocation>
        <location evidence="3">Nucleus</location>
        <location evidence="3">PML body</location>
    </subcellularLocation>
</comment>
<dbReference type="PANTHER" id="PTHR15822:SF4">
    <property type="entry name" value="TYROSYL-DNA PHOSPHODIESTERASE 2"/>
    <property type="match status" value="1"/>
</dbReference>
<evidence type="ECO:0000313" key="13">
    <source>
        <dbReference type="Proteomes" id="UP000006352"/>
    </source>
</evidence>
<evidence type="ECO:0000256" key="1">
    <source>
        <dbReference type="ARBA" id="ARBA00001936"/>
    </source>
</evidence>
<evidence type="ECO:0000256" key="6">
    <source>
        <dbReference type="ARBA" id="ARBA00022763"/>
    </source>
</evidence>
<dbReference type="EMBL" id="HE797031">
    <property type="protein sequence ID" value="CCM01403.1"/>
    <property type="molecule type" value="Genomic_DNA"/>
</dbReference>
<dbReference type="InterPro" id="IPR051547">
    <property type="entry name" value="TDP2-like"/>
</dbReference>
<dbReference type="SUPFAM" id="SSF56219">
    <property type="entry name" value="DNase I-like"/>
    <property type="match status" value="1"/>
</dbReference>
<dbReference type="OrthoDB" id="9975959at2759"/>
<accession>J4G5J9</accession>
<evidence type="ECO:0000256" key="4">
    <source>
        <dbReference type="ARBA" id="ARBA00022722"/>
    </source>
</evidence>
<keyword evidence="5" id="KW-0479">Metal-binding</keyword>
<evidence type="ECO:0000256" key="10">
    <source>
        <dbReference type="ARBA" id="ARBA00023242"/>
    </source>
</evidence>
<keyword evidence="7" id="KW-0378">Hydrolase</keyword>
<dbReference type="GO" id="GO:0006302">
    <property type="term" value="P:double-strand break repair"/>
    <property type="evidence" value="ECO:0007669"/>
    <property type="project" value="TreeGrafter"/>
</dbReference>
<evidence type="ECO:0000256" key="8">
    <source>
        <dbReference type="ARBA" id="ARBA00022842"/>
    </source>
</evidence>
<dbReference type="GO" id="GO:0070260">
    <property type="term" value="F:5'-tyrosyl-DNA phosphodiesterase activity"/>
    <property type="evidence" value="ECO:0007669"/>
    <property type="project" value="TreeGrafter"/>
</dbReference>
<protein>
    <recommendedName>
        <fullName evidence="11">Endonuclease/exonuclease/phosphatase domain-containing protein</fullName>
    </recommendedName>
</protein>
<dbReference type="RefSeq" id="XP_012180686.1">
    <property type="nucleotide sequence ID" value="XM_012325296.1"/>
</dbReference>
<keyword evidence="6" id="KW-0227">DNA damage</keyword>
<dbReference type="GO" id="GO:0004518">
    <property type="term" value="F:nuclease activity"/>
    <property type="evidence" value="ECO:0007669"/>
    <property type="project" value="UniProtKB-KW"/>
</dbReference>
<proteinExistence type="predicted"/>
<dbReference type="GO" id="GO:0046872">
    <property type="term" value="F:metal ion binding"/>
    <property type="evidence" value="ECO:0007669"/>
    <property type="project" value="UniProtKB-KW"/>
</dbReference>
<keyword evidence="13" id="KW-1185">Reference proteome</keyword>
<gene>
    <name evidence="12" type="ORF">FIBRA_03454</name>
</gene>
<dbReference type="InParanoid" id="J4G5J9"/>
<dbReference type="Gene3D" id="3.60.10.10">
    <property type="entry name" value="Endonuclease/exonuclease/phosphatase"/>
    <property type="match status" value="1"/>
</dbReference>
<evidence type="ECO:0000256" key="3">
    <source>
        <dbReference type="ARBA" id="ARBA00004322"/>
    </source>
</evidence>
<keyword evidence="9" id="KW-0234">DNA repair</keyword>
<keyword evidence="10" id="KW-0539">Nucleus</keyword>
<feature type="domain" description="Endonuclease/exonuclease/phosphatase" evidence="11">
    <location>
        <begin position="39"/>
        <end position="288"/>
    </location>
</feature>
<name>J4G5J9_9APHY</name>
<evidence type="ECO:0000256" key="7">
    <source>
        <dbReference type="ARBA" id="ARBA00022801"/>
    </source>
</evidence>
<dbReference type="Pfam" id="PF03372">
    <property type="entry name" value="Exo_endo_phos"/>
    <property type="match status" value="1"/>
</dbReference>
<dbReference type="GO" id="GO:0003697">
    <property type="term" value="F:single-stranded DNA binding"/>
    <property type="evidence" value="ECO:0007669"/>
    <property type="project" value="TreeGrafter"/>
</dbReference>
<dbReference type="GeneID" id="24096314"/>
<dbReference type="PANTHER" id="PTHR15822">
    <property type="entry name" value="TRAF AND TNF RECEPTOR-ASSOCIATED PROTEIN"/>
    <property type="match status" value="1"/>
</dbReference>
<dbReference type="InterPro" id="IPR036691">
    <property type="entry name" value="Endo/exonu/phosph_ase_sf"/>
</dbReference>